<proteinExistence type="predicted"/>
<evidence type="ECO:0000313" key="2">
    <source>
        <dbReference type="Proteomes" id="UP000584663"/>
    </source>
</evidence>
<gene>
    <name evidence="1" type="ORF">GGQ89_001877</name>
</gene>
<sequence>MAGASGARMIGRIVVPGKPVSSRIPAKDAVPLP</sequence>
<protein>
    <submittedName>
        <fullName evidence="1">Uncharacterized protein</fullName>
    </submittedName>
</protein>
<reference evidence="1 2" key="1">
    <citation type="submission" date="2020-08" db="EMBL/GenBank/DDBJ databases">
        <title>Genomic Encyclopedia of Type Strains, Phase IV (KMG-IV): sequencing the most valuable type-strain genomes for metagenomic binning, comparative biology and taxonomic classification.</title>
        <authorList>
            <person name="Goeker M."/>
        </authorList>
    </citation>
    <scope>NUCLEOTIDE SEQUENCE [LARGE SCALE GENOMIC DNA]</scope>
    <source>
        <strain evidence="1 2">DSM 14562</strain>
    </source>
</reference>
<evidence type="ECO:0000313" key="1">
    <source>
        <dbReference type="EMBL" id="MBB4609655.1"/>
    </source>
</evidence>
<dbReference type="EMBL" id="JACHNX010000006">
    <property type="protein sequence ID" value="MBB4609655.1"/>
    <property type="molecule type" value="Genomic_DNA"/>
</dbReference>
<accession>A0ABR6KAU5</accession>
<organism evidence="1 2">
    <name type="scientific">Sphingomonas yabuuchiae</name>
    <dbReference type="NCBI Taxonomy" id="172044"/>
    <lineage>
        <taxon>Bacteria</taxon>
        <taxon>Pseudomonadati</taxon>
        <taxon>Pseudomonadota</taxon>
        <taxon>Alphaproteobacteria</taxon>
        <taxon>Sphingomonadales</taxon>
        <taxon>Sphingomonadaceae</taxon>
        <taxon>Sphingomonas</taxon>
    </lineage>
</organism>
<dbReference type="Proteomes" id="UP000584663">
    <property type="component" value="Unassembled WGS sequence"/>
</dbReference>
<comment type="caution">
    <text evidence="1">The sequence shown here is derived from an EMBL/GenBank/DDBJ whole genome shotgun (WGS) entry which is preliminary data.</text>
</comment>
<name>A0ABR6KAU5_9SPHN</name>
<keyword evidence="2" id="KW-1185">Reference proteome</keyword>